<dbReference type="AlphaFoldDB" id="A0A9N8EFB2"/>
<evidence type="ECO:0000313" key="2">
    <source>
        <dbReference type="EMBL" id="CAB9520037.1"/>
    </source>
</evidence>
<accession>A0A9N8EFB2</accession>
<name>A0A9N8EFB2_9STRA</name>
<protein>
    <submittedName>
        <fullName evidence="2">Uncharacterized protein</fullName>
    </submittedName>
</protein>
<dbReference type="EMBL" id="CAICTM010001067">
    <property type="protein sequence ID" value="CAB9520037.1"/>
    <property type="molecule type" value="Genomic_DNA"/>
</dbReference>
<feature type="region of interest" description="Disordered" evidence="1">
    <location>
        <begin position="1"/>
        <end position="20"/>
    </location>
</feature>
<comment type="caution">
    <text evidence="2">The sequence shown here is derived from an EMBL/GenBank/DDBJ whole genome shotgun (WGS) entry which is preliminary data.</text>
</comment>
<sequence>MTQDPVETDAPGTDTPVEETEAPGLMLLKPMFLEPILLLKKLKLLEPMLLEPMLLEPMLLEPMLLELTLPLKALNADEELQLAAATFEFFNDTFQEAFPETFVTFAGEPTSSEFLLDAIPTQYRLSFTGQSVFFPCAPPLEEFQSVLDNADYVALWNEYVRPDAAVPGNLLVFVERAEYTGVISYL</sequence>
<evidence type="ECO:0000256" key="1">
    <source>
        <dbReference type="SAM" id="MobiDB-lite"/>
    </source>
</evidence>
<keyword evidence="3" id="KW-1185">Reference proteome</keyword>
<gene>
    <name evidence="2" type="ORF">SEMRO_1069_G237580.1</name>
</gene>
<dbReference type="Proteomes" id="UP001153069">
    <property type="component" value="Unassembled WGS sequence"/>
</dbReference>
<proteinExistence type="predicted"/>
<organism evidence="2 3">
    <name type="scientific">Seminavis robusta</name>
    <dbReference type="NCBI Taxonomy" id="568900"/>
    <lineage>
        <taxon>Eukaryota</taxon>
        <taxon>Sar</taxon>
        <taxon>Stramenopiles</taxon>
        <taxon>Ochrophyta</taxon>
        <taxon>Bacillariophyta</taxon>
        <taxon>Bacillariophyceae</taxon>
        <taxon>Bacillariophycidae</taxon>
        <taxon>Naviculales</taxon>
        <taxon>Naviculaceae</taxon>
        <taxon>Seminavis</taxon>
    </lineage>
</organism>
<evidence type="ECO:0000313" key="3">
    <source>
        <dbReference type="Proteomes" id="UP001153069"/>
    </source>
</evidence>
<reference evidence="2" key="1">
    <citation type="submission" date="2020-06" db="EMBL/GenBank/DDBJ databases">
        <authorList>
            <consortium name="Plant Systems Biology data submission"/>
        </authorList>
    </citation>
    <scope>NUCLEOTIDE SEQUENCE</scope>
    <source>
        <strain evidence="2">D6</strain>
    </source>
</reference>